<proteinExistence type="predicted"/>
<keyword evidence="2" id="KW-1185">Reference proteome</keyword>
<dbReference type="RefSeq" id="WP_066689579.1">
    <property type="nucleotide sequence ID" value="NZ_LQQO01000010.1"/>
</dbReference>
<gene>
    <name evidence="1" type="ORF">AVT10_12990</name>
</gene>
<comment type="caution">
    <text evidence="1">The sequence shown here is derived from an EMBL/GenBank/DDBJ whole genome shotgun (WGS) entry which is preliminary data.</text>
</comment>
<reference evidence="2" key="1">
    <citation type="submission" date="2016-01" db="EMBL/GenBank/DDBJ databases">
        <title>Draft genome of Chromobacterium sp. F49.</title>
        <authorList>
            <person name="Hong K.W."/>
        </authorList>
    </citation>
    <scope>NUCLEOTIDE SEQUENCE [LARGE SCALE GENOMIC DNA]</scope>
    <source>
        <strain evidence="2">CN3</strain>
    </source>
</reference>
<evidence type="ECO:0000313" key="2">
    <source>
        <dbReference type="Proteomes" id="UP000076609"/>
    </source>
</evidence>
<dbReference type="EMBL" id="LQQO01000010">
    <property type="protein sequence ID" value="KZE16014.1"/>
    <property type="molecule type" value="Genomic_DNA"/>
</dbReference>
<accession>A0ABR5YE84</accession>
<evidence type="ECO:0000313" key="1">
    <source>
        <dbReference type="EMBL" id="KZE16014.1"/>
    </source>
</evidence>
<sequence length="280" mass="29830">MSGAFGGDPAVKAALLDRLRAHAADDTLRFGATAWDGRGGTPLGVSTRGGDSADYADRFGYPLALAGLLDPMTAYAGPDRAVDAALAWVERVPAGADLSPVPERIVDHLLGEMAADRLAVSCRAELGQLYHAEASGTPPARRDWAELRRRIERAAEEEPPSSDARVALTACATACWPLTTSSSVLPTLIAVWLKDASRVPDPEFGEAVRERAHGMLDQIYRETQPLRDAGEAVDIPARFRARAPALAAAYEAQLARANARYIDRARSVPDMVLAHLAAVG</sequence>
<organism evidence="1 2">
    <name type="scientific">Sphingomonas hankookensis</name>
    <dbReference type="NCBI Taxonomy" id="563996"/>
    <lineage>
        <taxon>Bacteria</taxon>
        <taxon>Pseudomonadati</taxon>
        <taxon>Pseudomonadota</taxon>
        <taxon>Alphaproteobacteria</taxon>
        <taxon>Sphingomonadales</taxon>
        <taxon>Sphingomonadaceae</taxon>
        <taxon>Sphingomonas</taxon>
    </lineage>
</organism>
<name>A0ABR5YE84_9SPHN</name>
<dbReference type="Proteomes" id="UP000076609">
    <property type="component" value="Unassembled WGS sequence"/>
</dbReference>
<protein>
    <submittedName>
        <fullName evidence="1">Uncharacterized protein</fullName>
    </submittedName>
</protein>